<dbReference type="PROSITE" id="PS50280">
    <property type="entry name" value="SET"/>
    <property type="match status" value="1"/>
</dbReference>
<keyword evidence="7" id="KW-0862">Zinc</keyword>
<feature type="region of interest" description="Disordered" evidence="8">
    <location>
        <begin position="449"/>
        <end position="652"/>
    </location>
</feature>
<feature type="compositionally biased region" description="Basic and acidic residues" evidence="8">
    <location>
        <begin position="469"/>
        <end position="501"/>
    </location>
</feature>
<feature type="compositionally biased region" description="Basic and acidic residues" evidence="8">
    <location>
        <begin position="941"/>
        <end position="958"/>
    </location>
</feature>
<dbReference type="OMA" id="WREVHEY"/>
<dbReference type="InterPro" id="IPR050973">
    <property type="entry name" value="H3K9_Histone-Lys_N-MTase"/>
</dbReference>
<feature type="compositionally biased region" description="Basic and acidic residues" evidence="8">
    <location>
        <begin position="292"/>
        <end position="304"/>
    </location>
</feature>
<dbReference type="InterPro" id="IPR046341">
    <property type="entry name" value="SET_dom_sf"/>
</dbReference>
<dbReference type="PANTHER" id="PTHR46223:SF3">
    <property type="entry name" value="HISTONE-LYSINE N-METHYLTRANSFERASE SET-23"/>
    <property type="match status" value="1"/>
</dbReference>
<dbReference type="GO" id="GO:0046872">
    <property type="term" value="F:metal ion binding"/>
    <property type="evidence" value="ECO:0007669"/>
    <property type="project" value="UniProtKB-KW"/>
</dbReference>
<dbReference type="SUPFAM" id="SSF82199">
    <property type="entry name" value="SET domain"/>
    <property type="match status" value="1"/>
</dbReference>
<reference evidence="11 12" key="1">
    <citation type="journal article" date="2014" name="Nat. Commun.">
        <title>Klebsormidium flaccidum genome reveals primary factors for plant terrestrial adaptation.</title>
        <authorList>
            <person name="Hori K."/>
            <person name="Maruyama F."/>
            <person name="Fujisawa T."/>
            <person name="Togashi T."/>
            <person name="Yamamoto N."/>
            <person name="Seo M."/>
            <person name="Sato S."/>
            <person name="Yamada T."/>
            <person name="Mori H."/>
            <person name="Tajima N."/>
            <person name="Moriyama T."/>
            <person name="Ikeuchi M."/>
            <person name="Watanabe M."/>
            <person name="Wada H."/>
            <person name="Kobayashi K."/>
            <person name="Saito M."/>
            <person name="Masuda T."/>
            <person name="Sasaki-Sekimoto Y."/>
            <person name="Mashiguchi K."/>
            <person name="Awai K."/>
            <person name="Shimojima M."/>
            <person name="Masuda S."/>
            <person name="Iwai M."/>
            <person name="Nobusawa T."/>
            <person name="Narise T."/>
            <person name="Kondo S."/>
            <person name="Saito H."/>
            <person name="Sato R."/>
            <person name="Murakawa M."/>
            <person name="Ihara Y."/>
            <person name="Oshima-Yamada Y."/>
            <person name="Ohtaka K."/>
            <person name="Satoh M."/>
            <person name="Sonobe K."/>
            <person name="Ishii M."/>
            <person name="Ohtani R."/>
            <person name="Kanamori-Sato M."/>
            <person name="Honoki R."/>
            <person name="Miyazaki D."/>
            <person name="Mochizuki H."/>
            <person name="Umetsu J."/>
            <person name="Higashi K."/>
            <person name="Shibata D."/>
            <person name="Kamiya Y."/>
            <person name="Sato N."/>
            <person name="Nakamura Y."/>
            <person name="Tabata S."/>
            <person name="Ida S."/>
            <person name="Kurokawa K."/>
            <person name="Ohta H."/>
        </authorList>
    </citation>
    <scope>NUCLEOTIDE SEQUENCE [LARGE SCALE GENOMIC DNA]</scope>
    <source>
        <strain evidence="11 12">NIES-2285</strain>
    </source>
</reference>
<feature type="region of interest" description="Disordered" evidence="8">
    <location>
        <begin position="1048"/>
        <end position="1143"/>
    </location>
</feature>
<feature type="region of interest" description="Disordered" evidence="8">
    <location>
        <begin position="53"/>
        <end position="163"/>
    </location>
</feature>
<dbReference type="OrthoDB" id="308383at2759"/>
<evidence type="ECO:0000313" key="11">
    <source>
        <dbReference type="EMBL" id="GAQ84654.1"/>
    </source>
</evidence>
<feature type="compositionally biased region" description="Low complexity" evidence="8">
    <location>
        <begin position="104"/>
        <end position="114"/>
    </location>
</feature>
<evidence type="ECO:0000259" key="9">
    <source>
        <dbReference type="PROSITE" id="PS50280"/>
    </source>
</evidence>
<dbReference type="PANTHER" id="PTHR46223">
    <property type="entry name" value="HISTONE-LYSINE N-METHYLTRANSFERASE SUV39H"/>
    <property type="match status" value="1"/>
</dbReference>
<evidence type="ECO:0000259" key="10">
    <source>
        <dbReference type="PROSITE" id="PS50868"/>
    </source>
</evidence>
<accession>A0A1Y1I166</accession>
<evidence type="ECO:0000256" key="5">
    <source>
        <dbReference type="ARBA" id="ARBA00022691"/>
    </source>
</evidence>
<feature type="region of interest" description="Disordered" evidence="8">
    <location>
        <begin position="880"/>
        <end position="1026"/>
    </location>
</feature>
<dbReference type="Gene3D" id="2.170.270.10">
    <property type="entry name" value="SET domain"/>
    <property type="match status" value="1"/>
</dbReference>
<feature type="compositionally biased region" description="Basic and acidic residues" evidence="8">
    <location>
        <begin position="265"/>
        <end position="274"/>
    </location>
</feature>
<dbReference type="SMART" id="SM00317">
    <property type="entry name" value="SET"/>
    <property type="match status" value="1"/>
</dbReference>
<keyword evidence="5" id="KW-0949">S-adenosyl-L-methionine</keyword>
<feature type="region of interest" description="Disordered" evidence="8">
    <location>
        <begin position="688"/>
        <end position="714"/>
    </location>
</feature>
<gene>
    <name evidence="11" type="ORF">KFL_001990070</name>
</gene>
<dbReference type="GO" id="GO:0005694">
    <property type="term" value="C:chromosome"/>
    <property type="evidence" value="ECO:0007669"/>
    <property type="project" value="UniProtKB-SubCell"/>
</dbReference>
<feature type="domain" description="Post-SET" evidence="10">
    <location>
        <begin position="1404"/>
        <end position="1420"/>
    </location>
</feature>
<dbReference type="PROSITE" id="PS50868">
    <property type="entry name" value="POST_SET"/>
    <property type="match status" value="1"/>
</dbReference>
<evidence type="ECO:0000256" key="4">
    <source>
        <dbReference type="ARBA" id="ARBA00022679"/>
    </source>
</evidence>
<evidence type="ECO:0000256" key="3">
    <source>
        <dbReference type="ARBA" id="ARBA00022603"/>
    </source>
</evidence>
<dbReference type="Pfam" id="PF00856">
    <property type="entry name" value="SET"/>
    <property type="match status" value="1"/>
</dbReference>
<feature type="region of interest" description="Disordered" evidence="8">
    <location>
        <begin position="187"/>
        <end position="430"/>
    </location>
</feature>
<keyword evidence="4" id="KW-0808">Transferase</keyword>
<dbReference type="GO" id="GO:0032259">
    <property type="term" value="P:methylation"/>
    <property type="evidence" value="ECO:0007669"/>
    <property type="project" value="UniProtKB-KW"/>
</dbReference>
<evidence type="ECO:0000256" key="7">
    <source>
        <dbReference type="ARBA" id="ARBA00022833"/>
    </source>
</evidence>
<evidence type="ECO:0000256" key="2">
    <source>
        <dbReference type="ARBA" id="ARBA00022454"/>
    </source>
</evidence>
<sequence>MDVESPYRPLRARPALSSGSNDTRAPDPVLDAEIEKLINNLVPDVPEVDVRRSLSPARMPQRVAQPQRAAVRTRLFQREDSDWLPTTDAFAWDNGGEDGREAEGSTASGGSSARYEAERRRKGKHRVEDDSGESLEVQRVGEKDELPPAGQEKGGKGVDSVSEGVEKVGAVSRMVIDLDFEEEVEANGCEGSGAAVDVGVTSGGGEEAETRGEEEGETARVVGTGNAADVGGISGDMKEPEKEDGAAETEPEMEEAAGGKGFSLGRKETREKGGPLKTRLVVDLSSDEEDEKERRAKVDRAERLRAKRAANRREAQERAREADVVALDDDEGENPGVAGEGSGGWSHRRGEERQSNVAQGEAERVASAREETAEGVRQRRERVEERTRATGGAGESAERARHHSRGDEEMWRDGLNVELGPDDVPPTLYGGRTSAEFLEFAKPRLERLEKLATGKGSSGSVKRPVGGDSSDRLAKRGRMESRRASFSDRLRETREQAERRVPSPTHHGSIRESRANKAEFGAGTCNDDWEPVPGQDAGRSDCLGSGERPTVSDVAAERPTSSGSKGRNSDPGPSRDGSAGSVGGTGPREETAEPLLPGGQSSGGGGTDRSTPPIVTREVLESGSLGVAAQEHDGADAIGSGSADAWAAAAASDGVREEDSAFPGTVSGTAGASGYTAGKCATDYRALGETSNVGPPGNERKTLKPSRSKLGSGNFFSSVEAQKRAGGGPGVGGAEVGRGKVFATIPQKPSVMQGRTILKKRDDGELERGRSRPVLLPVVVRRELAALGDDLLSSYRGPKKGQWADKWEGVRSAGTLNQLRNFLGWLPKSVATEVVDRPGFWRRWERRLNACDTAVDLLELVRGLKREVAGLREELPADAAGLDIDVQPSATPPAEPIRLPENSEPPPNTGAESPAVERNASSELSFRPGATDADEDTCEPALEHERGSGARSRSRDGEAMLPGGKRRRIVEETAESASMGGSPGGACSGSSAEGRGVSSDEPIGRAMKRTRSGEGNGNAAPKRKAVFAVKSAPRLNVTDMIQKEEAPFRGGPLDAFFNGRLTPPSGGSGREEELAGSSDGVADVRESERRWDASERERSSSAGWAERRPSGSSYQEEETDDDAPGTAPQQGPEPSNPGAALYGGGSPFADVEVFFFEPNVEVELPAKRRLDAQMFRYWPENSYPNHVPCSSSKCIIPGPNSTKRGACLCVPRERKEWTPRECRCATKCKCKCKCTRDADLQEQFGKGCVADRFLKKGALKRLRVCDAGPKGLGARALEVIQAGDVIAEMCGEVVHKDDLENRQVSYRQRRLPCYVTQLAPKYSVDQTQAGNVTRFFNHSCDGGNLDLVMIRCGSPHNPWGNDGPPGALLRAKRRIQIGEELTWDYNLLDGTGQPFNSADTTADGRVQCRCGAENCRKFWFDK</sequence>
<proteinExistence type="predicted"/>
<evidence type="ECO:0000313" key="12">
    <source>
        <dbReference type="Proteomes" id="UP000054558"/>
    </source>
</evidence>
<feature type="region of interest" description="Disordered" evidence="8">
    <location>
        <begin position="1"/>
        <end position="28"/>
    </location>
</feature>
<evidence type="ECO:0000256" key="8">
    <source>
        <dbReference type="SAM" id="MobiDB-lite"/>
    </source>
</evidence>
<comment type="subcellular location">
    <subcellularLocation>
        <location evidence="1">Chromosome</location>
    </subcellularLocation>
</comment>
<feature type="compositionally biased region" description="Basic and acidic residues" evidence="8">
    <location>
        <begin position="311"/>
        <end position="323"/>
    </location>
</feature>
<name>A0A1Y1I166_KLENI</name>
<dbReference type="GO" id="GO:0008168">
    <property type="term" value="F:methyltransferase activity"/>
    <property type="evidence" value="ECO:0007669"/>
    <property type="project" value="UniProtKB-KW"/>
</dbReference>
<evidence type="ECO:0000256" key="6">
    <source>
        <dbReference type="ARBA" id="ARBA00022723"/>
    </source>
</evidence>
<dbReference type="Proteomes" id="UP000054558">
    <property type="component" value="Unassembled WGS sequence"/>
</dbReference>
<dbReference type="STRING" id="105231.A0A1Y1I166"/>
<feature type="compositionally biased region" description="Low complexity" evidence="8">
    <location>
        <begin position="636"/>
        <end position="652"/>
    </location>
</feature>
<feature type="compositionally biased region" description="Basic and acidic residues" evidence="8">
    <location>
        <begin position="236"/>
        <end position="245"/>
    </location>
</feature>
<feature type="compositionally biased region" description="Basic and acidic residues" evidence="8">
    <location>
        <begin position="361"/>
        <end position="388"/>
    </location>
</feature>
<dbReference type="InterPro" id="IPR001214">
    <property type="entry name" value="SET_dom"/>
</dbReference>
<feature type="compositionally biased region" description="Basic and acidic residues" evidence="8">
    <location>
        <begin position="1082"/>
        <end position="1109"/>
    </location>
</feature>
<keyword evidence="2" id="KW-0158">Chromosome</keyword>
<evidence type="ECO:0008006" key="13">
    <source>
        <dbReference type="Google" id="ProtNLM"/>
    </source>
</evidence>
<organism evidence="11 12">
    <name type="scientific">Klebsormidium nitens</name>
    <name type="common">Green alga</name>
    <name type="synonym">Ulothrix nitens</name>
    <dbReference type="NCBI Taxonomy" id="105231"/>
    <lineage>
        <taxon>Eukaryota</taxon>
        <taxon>Viridiplantae</taxon>
        <taxon>Streptophyta</taxon>
        <taxon>Klebsormidiophyceae</taxon>
        <taxon>Klebsormidiales</taxon>
        <taxon>Klebsormidiaceae</taxon>
        <taxon>Klebsormidium</taxon>
    </lineage>
</organism>
<dbReference type="EMBL" id="DF237148">
    <property type="protein sequence ID" value="GAQ84654.1"/>
    <property type="molecule type" value="Genomic_DNA"/>
</dbReference>
<evidence type="ECO:0000256" key="1">
    <source>
        <dbReference type="ARBA" id="ARBA00004286"/>
    </source>
</evidence>
<protein>
    <recommendedName>
        <fullName evidence="13">SET domain-containing protein</fullName>
    </recommendedName>
</protein>
<keyword evidence="12" id="KW-1185">Reference proteome</keyword>
<feature type="compositionally biased region" description="Acidic residues" evidence="8">
    <location>
        <begin position="246"/>
        <end position="255"/>
    </location>
</feature>
<keyword evidence="3" id="KW-0489">Methyltransferase</keyword>
<keyword evidence="6" id="KW-0479">Metal-binding</keyword>
<dbReference type="InterPro" id="IPR003616">
    <property type="entry name" value="Post-SET_dom"/>
</dbReference>
<feature type="domain" description="SET" evidence="9">
    <location>
        <begin position="1260"/>
        <end position="1386"/>
    </location>
</feature>